<protein>
    <submittedName>
        <fullName evidence="1">Uncharacterized protein</fullName>
    </submittedName>
</protein>
<name>A0ABY4RJV7_9BACL</name>
<proteinExistence type="predicted"/>
<accession>A0ABY4RJV7</accession>
<dbReference type="Proteomes" id="UP001057134">
    <property type="component" value="Chromosome"/>
</dbReference>
<reference evidence="1" key="2">
    <citation type="journal article" date="2021" name="J Anim Sci Technol">
        <title>Complete genome sequence of Paenibacillus konkukensis sp. nov. SK3146 as a potential probiotic strain.</title>
        <authorList>
            <person name="Jung H.I."/>
            <person name="Park S."/>
            <person name="Niu K.M."/>
            <person name="Lee S.W."/>
            <person name="Kothari D."/>
            <person name="Yi K.J."/>
            <person name="Kim S.K."/>
        </authorList>
    </citation>
    <scope>NUCLEOTIDE SEQUENCE</scope>
    <source>
        <strain evidence="1">SK3146</strain>
    </source>
</reference>
<sequence>MVDILYHYYEAEQGPFRSISRLSNQQYRDVMQRIKQDEALFASRRSDDYLDVRRELEQKARELFIIKGGKPLQHSPQYMTLGPCEWIKSWYRNGVQLSIPLDALDPSQVSFTYGDLFPTMRYEDGKPYRKTVFTKNEIFDVIAKFGLPQHWNGDGSCGPERYIEVQVWDDALLERHIPSPGSRTDETAEGRP</sequence>
<gene>
    <name evidence="1" type="ORF">SK3146_00994</name>
</gene>
<organism evidence="1 2">
    <name type="scientific">Paenibacillus konkukensis</name>
    <dbReference type="NCBI Taxonomy" id="2020716"/>
    <lineage>
        <taxon>Bacteria</taxon>
        <taxon>Bacillati</taxon>
        <taxon>Bacillota</taxon>
        <taxon>Bacilli</taxon>
        <taxon>Bacillales</taxon>
        <taxon>Paenibacillaceae</taxon>
        <taxon>Paenibacillus</taxon>
    </lineage>
</organism>
<evidence type="ECO:0000313" key="1">
    <source>
        <dbReference type="EMBL" id="UQZ81838.1"/>
    </source>
</evidence>
<evidence type="ECO:0000313" key="2">
    <source>
        <dbReference type="Proteomes" id="UP001057134"/>
    </source>
</evidence>
<reference evidence="1" key="1">
    <citation type="submission" date="2018-02" db="EMBL/GenBank/DDBJ databases">
        <authorList>
            <person name="Kim S.-K."/>
            <person name="Jung H.-I."/>
            <person name="Lee S.-W."/>
        </authorList>
    </citation>
    <scope>NUCLEOTIDE SEQUENCE</scope>
    <source>
        <strain evidence="1">SK3146</strain>
    </source>
</reference>
<dbReference type="EMBL" id="CP027059">
    <property type="protein sequence ID" value="UQZ81838.1"/>
    <property type="molecule type" value="Genomic_DNA"/>
</dbReference>
<dbReference type="RefSeq" id="WP_249864039.1">
    <property type="nucleotide sequence ID" value="NZ_CP027059.1"/>
</dbReference>
<keyword evidence="2" id="KW-1185">Reference proteome</keyword>